<dbReference type="InterPro" id="IPR010773">
    <property type="entry name" value="Mycophage_PG1_Gp7"/>
</dbReference>
<accession>A0A6J4SA60</accession>
<evidence type="ECO:0000313" key="1">
    <source>
        <dbReference type="EMBL" id="CAA9493472.1"/>
    </source>
</evidence>
<evidence type="ECO:0008006" key="2">
    <source>
        <dbReference type="Google" id="ProtNLM"/>
    </source>
</evidence>
<gene>
    <name evidence="1" type="ORF">AVDCRST_MAG17-916</name>
</gene>
<sequence>MSLRLFEGYSPDEHRPLGGYLLLSTAFEAALAAFVAEHRRSGRKLPERLSAADLALLAAATQKLSRLIAKDRVTSFVRAPFTRYTGEGGPSEVSEEARGTGLRLAIGELLHCPFCLGVWVGGGFLGSYLRRPKETRWAATFFSLLAASDVLQLAYTAAQERA</sequence>
<dbReference type="AlphaFoldDB" id="A0A6J4SA60"/>
<name>A0A6J4SA60_9ACTN</name>
<proteinExistence type="predicted"/>
<organism evidence="1">
    <name type="scientific">uncultured Solirubrobacterales bacterium</name>
    <dbReference type="NCBI Taxonomy" id="768556"/>
    <lineage>
        <taxon>Bacteria</taxon>
        <taxon>Bacillati</taxon>
        <taxon>Actinomycetota</taxon>
        <taxon>Thermoleophilia</taxon>
        <taxon>Solirubrobacterales</taxon>
        <taxon>environmental samples</taxon>
    </lineage>
</organism>
<dbReference type="EMBL" id="CADCVV010000066">
    <property type="protein sequence ID" value="CAA9493472.1"/>
    <property type="molecule type" value="Genomic_DNA"/>
</dbReference>
<dbReference type="Pfam" id="PF07098">
    <property type="entry name" value="DUF1360"/>
    <property type="match status" value="1"/>
</dbReference>
<reference evidence="1" key="1">
    <citation type="submission" date="2020-02" db="EMBL/GenBank/DDBJ databases">
        <authorList>
            <person name="Meier V. D."/>
        </authorList>
    </citation>
    <scope>NUCLEOTIDE SEQUENCE</scope>
    <source>
        <strain evidence="1">AVDCRST_MAG17</strain>
    </source>
</reference>
<protein>
    <recommendedName>
        <fullName evidence="2">DUF1360 domain-containing protein</fullName>
    </recommendedName>
</protein>